<dbReference type="Pfam" id="PF06356">
    <property type="entry name" value="DUF1064"/>
    <property type="match status" value="1"/>
</dbReference>
<proteinExistence type="predicted"/>
<dbReference type="Proteomes" id="UP000242469">
    <property type="component" value="Unassembled WGS sequence"/>
</dbReference>
<evidence type="ECO:0000313" key="1">
    <source>
        <dbReference type="EMBL" id="SDZ95146.1"/>
    </source>
</evidence>
<dbReference type="InterPro" id="IPR009414">
    <property type="entry name" value="DUF1064"/>
</dbReference>
<evidence type="ECO:0008006" key="3">
    <source>
        <dbReference type="Google" id="ProtNLM"/>
    </source>
</evidence>
<keyword evidence="2" id="KW-1185">Reference proteome</keyword>
<name>A0A1H3X6Z7_9GAMM</name>
<organism evidence="1 2">
    <name type="scientific">Marinobacterium iners DSM 11526</name>
    <dbReference type="NCBI Taxonomy" id="1122198"/>
    <lineage>
        <taxon>Bacteria</taxon>
        <taxon>Pseudomonadati</taxon>
        <taxon>Pseudomonadota</taxon>
        <taxon>Gammaproteobacteria</taxon>
        <taxon>Oceanospirillales</taxon>
        <taxon>Oceanospirillaceae</taxon>
        <taxon>Marinobacterium</taxon>
    </lineage>
</organism>
<dbReference type="STRING" id="1122198.SAMN02745729_10160"/>
<gene>
    <name evidence="1" type="ORF">SAMN02745729_10160</name>
</gene>
<dbReference type="RefSeq" id="WP_091821276.1">
    <property type="nucleotide sequence ID" value="NZ_FNRJ01000001.1"/>
</dbReference>
<evidence type="ECO:0000313" key="2">
    <source>
        <dbReference type="Proteomes" id="UP000242469"/>
    </source>
</evidence>
<protein>
    <recommendedName>
        <fullName evidence="3">DUF1064 domain-containing protein</fullName>
    </recommendedName>
</protein>
<dbReference type="EMBL" id="FNRJ01000001">
    <property type="protein sequence ID" value="SDZ95146.1"/>
    <property type="molecule type" value="Genomic_DNA"/>
</dbReference>
<dbReference type="OrthoDB" id="7562115at2"/>
<dbReference type="AlphaFoldDB" id="A0A1H3X6Z7"/>
<sequence>MAIDPKHLPAHIRRQVEKQLAPATKSRNKYGAEKVVIDQITFDSKAESIRYQLNKLRIEQGQLAYQLLQVPIRLPGGVRYVVDFLEGEVDGTVTYVDVKGKVTAQFRDKKRMVESLYPFKILCIECKNYGRMQFAEVEI</sequence>
<reference evidence="2" key="1">
    <citation type="submission" date="2016-10" db="EMBL/GenBank/DDBJ databases">
        <authorList>
            <person name="Varghese N."/>
            <person name="Submissions S."/>
        </authorList>
    </citation>
    <scope>NUCLEOTIDE SEQUENCE [LARGE SCALE GENOMIC DNA]</scope>
    <source>
        <strain evidence="2">DSM 11526</strain>
    </source>
</reference>
<accession>A0A1H3X6Z7</accession>